<dbReference type="AlphaFoldDB" id="A0A0S2ICH2"/>
<keyword evidence="3 7" id="KW-0694">RNA-binding</keyword>
<organism evidence="10">
    <name type="scientific">Chlamydomonas peterfii</name>
    <dbReference type="NCBI Taxonomy" id="28462"/>
    <lineage>
        <taxon>Eukaryota</taxon>
        <taxon>Viridiplantae</taxon>
        <taxon>Chlorophyta</taxon>
        <taxon>core chlorophytes</taxon>
        <taxon>Chlorophyceae</taxon>
        <taxon>CS clade</taxon>
        <taxon>Chlamydomonadales</taxon>
        <taxon>Chlamydomonadaceae</taxon>
        <taxon>Chlamydomonas</taxon>
    </lineage>
</organism>
<dbReference type="InterPro" id="IPR023798">
    <property type="entry name" value="Ribosomal_uS7_dom"/>
</dbReference>
<keyword evidence="5 7" id="KW-0687">Ribonucleoprotein</keyword>
<comment type="function">
    <text evidence="7">One of the primary rRNA binding proteins, it binds directly to 16S rRNA where it nucleates assembly of the head domain of the 30S subunit.</text>
</comment>
<sequence length="187" mass="21334">MFLLFFCQKNSIVAILRLYFMPRRPISQKRALLPDPVYNNTTVHMLVNRVLKSGKKSIAYRIVYTAFKEIGDVTLKNPVEVFETALDNITPRVEVKPRRRAGAIQMVPRVLRAADNAHAKATSLRWILEACQKRSGQPMVAKLKTEILEAYKKTGFAIRKKEELHKLAINNAMYARKPQTVINAVNA</sequence>
<evidence type="ECO:0000313" key="10">
    <source>
        <dbReference type="EMBL" id="ALO21224.1"/>
    </source>
</evidence>
<keyword evidence="2 7" id="KW-0699">rRNA-binding</keyword>
<dbReference type="InterPro" id="IPR000235">
    <property type="entry name" value="Ribosomal_uS7"/>
</dbReference>
<dbReference type="SUPFAM" id="SSF47973">
    <property type="entry name" value="Ribosomal protein S7"/>
    <property type="match status" value="1"/>
</dbReference>
<evidence type="ECO:0000256" key="2">
    <source>
        <dbReference type="ARBA" id="ARBA00022730"/>
    </source>
</evidence>
<name>A0A0S2ICH2_9CHLO</name>
<evidence type="ECO:0000256" key="1">
    <source>
        <dbReference type="ARBA" id="ARBA00007151"/>
    </source>
</evidence>
<dbReference type="GO" id="GO:0019843">
    <property type="term" value="F:rRNA binding"/>
    <property type="evidence" value="ECO:0007669"/>
    <property type="project" value="UniProtKB-UniRule"/>
</dbReference>
<dbReference type="GO" id="GO:0015935">
    <property type="term" value="C:small ribosomal subunit"/>
    <property type="evidence" value="ECO:0007669"/>
    <property type="project" value="InterPro"/>
</dbReference>
<dbReference type="InterPro" id="IPR020606">
    <property type="entry name" value="Ribosomal_uS7_CS"/>
</dbReference>
<dbReference type="GO" id="GO:0003735">
    <property type="term" value="F:structural constituent of ribosome"/>
    <property type="evidence" value="ECO:0007669"/>
    <property type="project" value="InterPro"/>
</dbReference>
<dbReference type="EMBL" id="KT625001">
    <property type="protein sequence ID" value="ALO21224.1"/>
    <property type="molecule type" value="Genomic_DNA"/>
</dbReference>
<dbReference type="InterPro" id="IPR036823">
    <property type="entry name" value="Ribosomal_uS7_dom_sf"/>
</dbReference>
<comment type="subunit">
    <text evidence="7">Part of the 30S ribosomal subunit.</text>
</comment>
<dbReference type="GO" id="GO:0009507">
    <property type="term" value="C:chloroplast"/>
    <property type="evidence" value="ECO:0007669"/>
    <property type="project" value="UniProtKB-SubCell"/>
</dbReference>
<dbReference type="PANTHER" id="PTHR11205">
    <property type="entry name" value="RIBOSOMAL PROTEIN S7"/>
    <property type="match status" value="1"/>
</dbReference>
<evidence type="ECO:0000259" key="9">
    <source>
        <dbReference type="Pfam" id="PF00177"/>
    </source>
</evidence>
<dbReference type="HAMAP" id="MF_00480_B">
    <property type="entry name" value="Ribosomal_uS7_B"/>
    <property type="match status" value="1"/>
</dbReference>
<geneLocation type="chloroplast" evidence="10"/>
<gene>
    <name evidence="7 10" type="primary">rps7</name>
</gene>
<dbReference type="Pfam" id="PF00177">
    <property type="entry name" value="Ribosomal_S7"/>
    <property type="match status" value="1"/>
</dbReference>
<dbReference type="GO" id="GO:0006412">
    <property type="term" value="P:translation"/>
    <property type="evidence" value="ECO:0007669"/>
    <property type="project" value="UniProtKB-UniRule"/>
</dbReference>
<proteinExistence type="inferred from homology"/>
<keyword evidence="10" id="KW-0934">Plastid</keyword>
<evidence type="ECO:0000256" key="8">
    <source>
        <dbReference type="RuleBase" id="RU003619"/>
    </source>
</evidence>
<evidence type="ECO:0000256" key="4">
    <source>
        <dbReference type="ARBA" id="ARBA00022980"/>
    </source>
</evidence>
<comment type="similarity">
    <text evidence="1 7 8">Belongs to the universal ribosomal protein uS7 family.</text>
</comment>
<feature type="domain" description="Small ribosomal subunit protein uS7" evidence="9">
    <location>
        <begin position="22"/>
        <end position="171"/>
    </location>
</feature>
<evidence type="ECO:0000256" key="7">
    <source>
        <dbReference type="HAMAP-Rule" id="MF_00480"/>
    </source>
</evidence>
<evidence type="ECO:0000256" key="3">
    <source>
        <dbReference type="ARBA" id="ARBA00022884"/>
    </source>
</evidence>
<dbReference type="InterPro" id="IPR005717">
    <property type="entry name" value="Ribosomal_uS7_bac/org-type"/>
</dbReference>
<dbReference type="PIRSF" id="PIRSF002122">
    <property type="entry name" value="RPS7p_RPS7a_RPS5e_RPS7o"/>
    <property type="match status" value="1"/>
</dbReference>
<accession>A0A0S2ICH2</accession>
<reference evidence="10" key="1">
    <citation type="journal article" date="2015" name="BMC Evol. Biol.">
        <title>Chloroplast phylogenomic analysis of chlorophyte green algae identifies a novel lineage sister to the Sphaeropleales (Chlorophyceae).</title>
        <authorList>
            <person name="Lemieux C."/>
            <person name="Vincent A.T."/>
            <person name="Labarre A."/>
            <person name="Otis C."/>
            <person name="Turmel M."/>
        </authorList>
    </citation>
    <scope>NUCLEOTIDE SEQUENCE</scope>
</reference>
<comment type="subcellular location">
    <subcellularLocation>
        <location evidence="7">Plastid</location>
        <location evidence="7">Chloroplast</location>
    </subcellularLocation>
</comment>
<protein>
    <recommendedName>
        <fullName evidence="6 7">Small ribosomal subunit protein uS7c</fullName>
    </recommendedName>
</protein>
<keyword evidence="10" id="KW-0150">Chloroplast</keyword>
<dbReference type="NCBIfam" id="TIGR01029">
    <property type="entry name" value="rpsG_bact"/>
    <property type="match status" value="1"/>
</dbReference>
<dbReference type="PROSITE" id="PS00052">
    <property type="entry name" value="RIBOSOMAL_S7"/>
    <property type="match status" value="1"/>
</dbReference>
<dbReference type="Gene3D" id="1.10.455.10">
    <property type="entry name" value="Ribosomal protein S7 domain"/>
    <property type="match status" value="1"/>
</dbReference>
<evidence type="ECO:0000256" key="5">
    <source>
        <dbReference type="ARBA" id="ARBA00023274"/>
    </source>
</evidence>
<keyword evidence="4 7" id="KW-0689">Ribosomal protein</keyword>
<evidence type="ECO:0000256" key="6">
    <source>
        <dbReference type="ARBA" id="ARBA00035151"/>
    </source>
</evidence>
<dbReference type="CDD" id="cd14871">
    <property type="entry name" value="uS7_Chloroplast"/>
    <property type="match status" value="1"/>
</dbReference>